<dbReference type="eggNOG" id="COG1349">
    <property type="taxonomic scope" value="Bacteria"/>
</dbReference>
<feature type="domain" description="HTH deoR-type" evidence="4">
    <location>
        <begin position="3"/>
        <end position="58"/>
    </location>
</feature>
<dbReference type="Gene3D" id="3.40.50.1360">
    <property type="match status" value="1"/>
</dbReference>
<dbReference type="PRINTS" id="PR00037">
    <property type="entry name" value="HTHLACR"/>
</dbReference>
<evidence type="ECO:0000313" key="5">
    <source>
        <dbReference type="EMBL" id="ABY24513.1"/>
    </source>
</evidence>
<dbReference type="Proteomes" id="UP000002007">
    <property type="component" value="Chromosome"/>
</dbReference>
<organism evidence="5 6">
    <name type="scientific">Renibacterium salmoninarum (strain ATCC 33209 / DSM 20767 / JCM 11484 / NBRC 15589 / NCIMB 2235)</name>
    <dbReference type="NCBI Taxonomy" id="288705"/>
    <lineage>
        <taxon>Bacteria</taxon>
        <taxon>Bacillati</taxon>
        <taxon>Actinomycetota</taxon>
        <taxon>Actinomycetes</taxon>
        <taxon>Micrococcales</taxon>
        <taxon>Micrococcaceae</taxon>
        <taxon>Renibacterium</taxon>
    </lineage>
</organism>
<dbReference type="SUPFAM" id="SSF100950">
    <property type="entry name" value="NagB/RpiA/CoA transferase-like"/>
    <property type="match status" value="1"/>
</dbReference>
<protein>
    <submittedName>
        <fullName evidence="5">Transcriptional regulator, DeoR family</fullName>
    </submittedName>
</protein>
<dbReference type="EMBL" id="CP000910">
    <property type="protein sequence ID" value="ABY24513.1"/>
    <property type="molecule type" value="Genomic_DNA"/>
</dbReference>
<dbReference type="PANTHER" id="PTHR30363">
    <property type="entry name" value="HTH-TYPE TRANSCRIPTIONAL REGULATOR SRLR-RELATED"/>
    <property type="match status" value="1"/>
</dbReference>
<dbReference type="SMART" id="SM01134">
    <property type="entry name" value="DeoRC"/>
    <property type="match status" value="1"/>
</dbReference>
<evidence type="ECO:0000256" key="3">
    <source>
        <dbReference type="ARBA" id="ARBA00023163"/>
    </source>
</evidence>
<dbReference type="Pfam" id="PF00455">
    <property type="entry name" value="DeoRC"/>
    <property type="match status" value="1"/>
</dbReference>
<dbReference type="InterPro" id="IPR050313">
    <property type="entry name" value="Carb_Metab_HTH_regulators"/>
</dbReference>
<keyword evidence="2" id="KW-0238">DNA-binding</keyword>
<evidence type="ECO:0000259" key="4">
    <source>
        <dbReference type="PROSITE" id="PS51000"/>
    </source>
</evidence>
<dbReference type="RefSeq" id="WP_012246168.1">
    <property type="nucleotide sequence ID" value="NC_010168.1"/>
</dbReference>
<dbReference type="PROSITE" id="PS51000">
    <property type="entry name" value="HTH_DEOR_2"/>
    <property type="match status" value="1"/>
</dbReference>
<dbReference type="InterPro" id="IPR037171">
    <property type="entry name" value="NagB/RpiA_transferase-like"/>
</dbReference>
<dbReference type="Gene3D" id="1.10.10.10">
    <property type="entry name" value="Winged helix-like DNA-binding domain superfamily/Winged helix DNA-binding domain"/>
    <property type="match status" value="1"/>
</dbReference>
<dbReference type="HOGENOM" id="CLU_060699_3_0_11"/>
<dbReference type="AlphaFoldDB" id="A9WTJ2"/>
<reference evidence="6" key="1">
    <citation type="journal article" date="2008" name="J. Bacteriol.">
        <title>Genome sequence of the fish pathogen Renibacterium salmoninarum suggests reductive evolution away from an environmental Arthrobacter ancestor.</title>
        <authorList>
            <person name="Wiens G.D."/>
            <person name="Rockey D.D."/>
            <person name="Wu Z."/>
            <person name="Chang J."/>
            <person name="Levy R."/>
            <person name="Crane S."/>
            <person name="Chen D.S."/>
            <person name="Capri G.R."/>
            <person name="Burnett J.R."/>
            <person name="Sudheesh P.S."/>
            <person name="Schipma M.J."/>
            <person name="Burd H."/>
            <person name="Bhattacharyya A."/>
            <person name="Rhodes L.D."/>
            <person name="Kaul R."/>
            <person name="Strom M.S."/>
        </authorList>
    </citation>
    <scope>NUCLEOTIDE SEQUENCE [LARGE SCALE GENOMIC DNA]</scope>
    <source>
        <strain evidence="6">ATCC 33209 / DSM 20767 / JCM 11484 / NBRC 15589 / NCIMB 2235</strain>
    </source>
</reference>
<sequence length="258" mass="27830">MLAEARRSVITDTVKREQVVRVADLAETLGVSLMTVRRDIDALHDAGELEKIHGGAKTRSQSSMYEPGFELKSTQAAPEKEAIARSAASLVEEGMAVGLSAGTTTWTLAKYLVPAKRLTIFTNSVRVANVFHEAHSSNTVLLTGGERTPSDALVGPMATQSLQHLHLDMLFMGVHGMDAHAGFTTPNMPEAEMDRALIATSHRVVVLADHSKWGTLGVSSIASFDQIDEMISDEGLPAEAVSFLTGQVRRLWLVSVPQ</sequence>
<keyword evidence="3" id="KW-0804">Transcription</keyword>
<dbReference type="STRING" id="288705.RSal33209_2788"/>
<dbReference type="GO" id="GO:0003677">
    <property type="term" value="F:DNA binding"/>
    <property type="evidence" value="ECO:0007669"/>
    <property type="project" value="UniProtKB-KW"/>
</dbReference>
<evidence type="ECO:0000256" key="1">
    <source>
        <dbReference type="ARBA" id="ARBA00023015"/>
    </source>
</evidence>
<gene>
    <name evidence="5" type="ordered locus">RSal33209_2788</name>
</gene>
<evidence type="ECO:0000313" key="6">
    <source>
        <dbReference type="Proteomes" id="UP000002007"/>
    </source>
</evidence>
<dbReference type="PANTHER" id="PTHR30363:SF44">
    <property type="entry name" value="AGA OPERON TRANSCRIPTIONAL REPRESSOR-RELATED"/>
    <property type="match status" value="1"/>
</dbReference>
<keyword evidence="1" id="KW-0805">Transcription regulation</keyword>
<proteinExistence type="predicted"/>
<dbReference type="InterPro" id="IPR036390">
    <property type="entry name" value="WH_DNA-bd_sf"/>
</dbReference>
<dbReference type="Pfam" id="PF08220">
    <property type="entry name" value="HTH_DeoR"/>
    <property type="match status" value="1"/>
</dbReference>
<dbReference type="SMART" id="SM00420">
    <property type="entry name" value="HTH_DEOR"/>
    <property type="match status" value="1"/>
</dbReference>
<keyword evidence="6" id="KW-1185">Reference proteome</keyword>
<name>A9WTJ2_RENSM</name>
<dbReference type="GO" id="GO:0003700">
    <property type="term" value="F:DNA-binding transcription factor activity"/>
    <property type="evidence" value="ECO:0007669"/>
    <property type="project" value="InterPro"/>
</dbReference>
<evidence type="ECO:0000256" key="2">
    <source>
        <dbReference type="ARBA" id="ARBA00023125"/>
    </source>
</evidence>
<dbReference type="SUPFAM" id="SSF46785">
    <property type="entry name" value="Winged helix' DNA-binding domain"/>
    <property type="match status" value="1"/>
</dbReference>
<dbReference type="InterPro" id="IPR036388">
    <property type="entry name" value="WH-like_DNA-bd_sf"/>
</dbReference>
<accession>A9WTJ2</accession>
<dbReference type="KEGG" id="rsa:RSal33209_2788"/>
<dbReference type="InterPro" id="IPR014036">
    <property type="entry name" value="DeoR-like_C"/>
</dbReference>
<dbReference type="PROSITE" id="PS00894">
    <property type="entry name" value="HTH_DEOR_1"/>
    <property type="match status" value="1"/>
</dbReference>
<dbReference type="InterPro" id="IPR001034">
    <property type="entry name" value="DeoR_HTH"/>
</dbReference>
<dbReference type="InterPro" id="IPR018356">
    <property type="entry name" value="Tscrpt_reg_HTH_DeoR_CS"/>
</dbReference>